<name>A0AC61RFL2_9BACT</name>
<dbReference type="EMBL" id="SRYB01000049">
    <property type="protein sequence ID" value="TGY75848.1"/>
    <property type="molecule type" value="Genomic_DNA"/>
</dbReference>
<evidence type="ECO:0000313" key="1">
    <source>
        <dbReference type="EMBL" id="TGY75848.1"/>
    </source>
</evidence>
<comment type="caution">
    <text evidence="1">The sequence shown here is derived from an EMBL/GenBank/DDBJ whole genome shotgun (WGS) entry which is preliminary data.</text>
</comment>
<sequence>MVNVFPYAASAAWYAAWLRSLSSDCPMEEAIADANISTQTDGKDFARTRIRGNAPGDEILLSVAVVGGASILKQSRRLSHAILSEHSDWQHNHLGALEASYGRAPFFRYIFPDLKRIFSGYGQPLADFNREIHNYICDFLNIRDILSVPLSDAAKERGKELACEISPRLSIIDPLMRFGPETILILRTL</sequence>
<gene>
    <name evidence="1" type="ORF">E5331_19285</name>
</gene>
<proteinExistence type="predicted"/>
<accession>A0AC61RFL2</accession>
<evidence type="ECO:0000313" key="2">
    <source>
        <dbReference type="Proteomes" id="UP000306319"/>
    </source>
</evidence>
<keyword evidence="2" id="KW-1185">Reference proteome</keyword>
<dbReference type="Proteomes" id="UP000306319">
    <property type="component" value="Unassembled WGS sequence"/>
</dbReference>
<reference evidence="1" key="1">
    <citation type="submission" date="2019-04" db="EMBL/GenBank/DDBJ databases">
        <title>Microbes associate with the intestines of laboratory mice.</title>
        <authorList>
            <person name="Navarre W."/>
            <person name="Wong E."/>
            <person name="Huang K."/>
            <person name="Tropini C."/>
            <person name="Ng K."/>
            <person name="Yu B."/>
        </authorList>
    </citation>
    <scope>NUCLEOTIDE SEQUENCE</scope>
    <source>
        <strain evidence="1">NM04_E33</strain>
    </source>
</reference>
<organism evidence="1 2">
    <name type="scientific">Lepagella muris</name>
    <dbReference type="NCBI Taxonomy" id="3032870"/>
    <lineage>
        <taxon>Bacteria</taxon>
        <taxon>Pseudomonadati</taxon>
        <taxon>Bacteroidota</taxon>
        <taxon>Bacteroidia</taxon>
        <taxon>Bacteroidales</taxon>
        <taxon>Muribaculaceae</taxon>
        <taxon>Lepagella</taxon>
    </lineage>
</organism>
<protein>
    <submittedName>
        <fullName evidence="1">Uncharacterized protein</fullName>
    </submittedName>
</protein>